<sequence>AENIEANLKDLTSRPHMAGLPEDLESAQVIEERWKRDGLQVTKPKYNVLLSYPDNNKPNRVILTNGDGTIIIQTEGVEKAYDPNQPKTVNPFLAYTPNGTAFSTKLFYANYGRLEDFQKLSFVVGNASLQGSIIIMRYGRLYRGNKVMHAQYFGAAGAILYNDPADYSPFGISPDQVYDQKWYMPPSGAQRGSAFISNGDPLTPIYPS</sequence>
<dbReference type="PANTHER" id="PTHR10404">
    <property type="entry name" value="N-ACETYLATED-ALPHA-LINKED ACIDIC DIPEPTIDASE"/>
    <property type="match status" value="1"/>
</dbReference>
<feature type="domain" description="PA" evidence="1">
    <location>
        <begin position="104"/>
        <end position="193"/>
    </location>
</feature>
<feature type="non-terminal residue" evidence="2">
    <location>
        <position position="208"/>
    </location>
</feature>
<feature type="non-terminal residue" evidence="2">
    <location>
        <position position="1"/>
    </location>
</feature>
<dbReference type="Gene3D" id="3.50.30.30">
    <property type="match status" value="1"/>
</dbReference>
<dbReference type="GO" id="GO:0004180">
    <property type="term" value="F:carboxypeptidase activity"/>
    <property type="evidence" value="ECO:0007669"/>
    <property type="project" value="TreeGrafter"/>
</dbReference>
<dbReference type="SUPFAM" id="SSF52025">
    <property type="entry name" value="PA domain"/>
    <property type="match status" value="1"/>
</dbReference>
<dbReference type="AlphaFoldDB" id="A0A8S3IQX6"/>
<dbReference type="EMBL" id="CAJOBJ010346295">
    <property type="protein sequence ID" value="CAF5201842.1"/>
    <property type="molecule type" value="Genomic_DNA"/>
</dbReference>
<proteinExistence type="predicted"/>
<organism evidence="2 3">
    <name type="scientific">Rotaria magnacalcarata</name>
    <dbReference type="NCBI Taxonomy" id="392030"/>
    <lineage>
        <taxon>Eukaryota</taxon>
        <taxon>Metazoa</taxon>
        <taxon>Spiralia</taxon>
        <taxon>Gnathifera</taxon>
        <taxon>Rotifera</taxon>
        <taxon>Eurotatoria</taxon>
        <taxon>Bdelloidea</taxon>
        <taxon>Philodinida</taxon>
        <taxon>Philodinidae</taxon>
        <taxon>Rotaria</taxon>
    </lineage>
</organism>
<dbReference type="PANTHER" id="PTHR10404:SF46">
    <property type="entry name" value="VACUOLAR PROTEIN SORTING-ASSOCIATED PROTEIN 70"/>
    <property type="match status" value="1"/>
</dbReference>
<evidence type="ECO:0000313" key="2">
    <source>
        <dbReference type="EMBL" id="CAF5201842.1"/>
    </source>
</evidence>
<gene>
    <name evidence="2" type="ORF">GIL414_LOCUS76861</name>
</gene>
<dbReference type="SUPFAM" id="SSF53187">
    <property type="entry name" value="Zn-dependent exopeptidases"/>
    <property type="match status" value="1"/>
</dbReference>
<accession>A0A8S3IQX6</accession>
<dbReference type="Proteomes" id="UP000681720">
    <property type="component" value="Unassembled WGS sequence"/>
</dbReference>
<dbReference type="Pfam" id="PF02225">
    <property type="entry name" value="PA"/>
    <property type="match status" value="1"/>
</dbReference>
<evidence type="ECO:0000313" key="3">
    <source>
        <dbReference type="Proteomes" id="UP000681720"/>
    </source>
</evidence>
<evidence type="ECO:0000259" key="1">
    <source>
        <dbReference type="Pfam" id="PF02225"/>
    </source>
</evidence>
<dbReference type="Gene3D" id="3.40.630.10">
    <property type="entry name" value="Zn peptidases"/>
    <property type="match status" value="1"/>
</dbReference>
<name>A0A8S3IQX6_9BILA</name>
<comment type="caution">
    <text evidence="2">The sequence shown here is derived from an EMBL/GenBank/DDBJ whole genome shotgun (WGS) entry which is preliminary data.</text>
</comment>
<dbReference type="InterPro" id="IPR039373">
    <property type="entry name" value="Peptidase_M28B"/>
</dbReference>
<protein>
    <recommendedName>
        <fullName evidence="1">PA domain-containing protein</fullName>
    </recommendedName>
</protein>
<dbReference type="InterPro" id="IPR003137">
    <property type="entry name" value="PA_domain"/>
</dbReference>
<dbReference type="InterPro" id="IPR046450">
    <property type="entry name" value="PA_dom_sf"/>
</dbReference>
<reference evidence="2" key="1">
    <citation type="submission" date="2021-02" db="EMBL/GenBank/DDBJ databases">
        <authorList>
            <person name="Nowell W R."/>
        </authorList>
    </citation>
    <scope>NUCLEOTIDE SEQUENCE</scope>
</reference>